<dbReference type="Proteomes" id="UP001168821">
    <property type="component" value="Unassembled WGS sequence"/>
</dbReference>
<organism evidence="1 2">
    <name type="scientific">Zophobas morio</name>
    <dbReference type="NCBI Taxonomy" id="2755281"/>
    <lineage>
        <taxon>Eukaryota</taxon>
        <taxon>Metazoa</taxon>
        <taxon>Ecdysozoa</taxon>
        <taxon>Arthropoda</taxon>
        <taxon>Hexapoda</taxon>
        <taxon>Insecta</taxon>
        <taxon>Pterygota</taxon>
        <taxon>Neoptera</taxon>
        <taxon>Endopterygota</taxon>
        <taxon>Coleoptera</taxon>
        <taxon>Polyphaga</taxon>
        <taxon>Cucujiformia</taxon>
        <taxon>Tenebrionidae</taxon>
        <taxon>Zophobas</taxon>
    </lineage>
</organism>
<comment type="caution">
    <text evidence="1">The sequence shown here is derived from an EMBL/GenBank/DDBJ whole genome shotgun (WGS) entry which is preliminary data.</text>
</comment>
<dbReference type="EMBL" id="JALNTZ010000002">
    <property type="protein sequence ID" value="KAJ3663045.1"/>
    <property type="molecule type" value="Genomic_DNA"/>
</dbReference>
<evidence type="ECO:0000313" key="2">
    <source>
        <dbReference type="Proteomes" id="UP001168821"/>
    </source>
</evidence>
<accession>A0AA38ITS4</accession>
<sequence>MKVFLRNKPVRRRGTTPMGFLVCAAMIGDSSSVTATAWRSLKKSLEAEVAMSNPEKPRLRNLWKGSMALNRGHLRDYYYSVNELN</sequence>
<evidence type="ECO:0000313" key="1">
    <source>
        <dbReference type="EMBL" id="KAJ3663045.1"/>
    </source>
</evidence>
<reference evidence="1" key="1">
    <citation type="journal article" date="2023" name="G3 (Bethesda)">
        <title>Whole genome assemblies of Zophobas morio and Tenebrio molitor.</title>
        <authorList>
            <person name="Kaur S."/>
            <person name="Stinson S.A."/>
            <person name="diCenzo G.C."/>
        </authorList>
    </citation>
    <scope>NUCLEOTIDE SEQUENCE</scope>
    <source>
        <strain evidence="1">QUZm001</strain>
    </source>
</reference>
<gene>
    <name evidence="1" type="ORF">Zmor_007354</name>
</gene>
<name>A0AA38ITS4_9CUCU</name>
<proteinExistence type="predicted"/>
<keyword evidence="2" id="KW-1185">Reference proteome</keyword>
<protein>
    <submittedName>
        <fullName evidence="1">Uncharacterized protein</fullName>
    </submittedName>
</protein>
<dbReference type="AlphaFoldDB" id="A0AA38ITS4"/>